<dbReference type="Pfam" id="PF25872">
    <property type="entry name" value="HTH_77"/>
    <property type="match status" value="1"/>
</dbReference>
<dbReference type="SUPFAM" id="SSF46894">
    <property type="entry name" value="C-terminal effector domain of the bipartite response regulators"/>
    <property type="match status" value="1"/>
</dbReference>
<accession>A0A918GEC6</accession>
<dbReference type="InterPro" id="IPR005158">
    <property type="entry name" value="BTAD"/>
</dbReference>
<feature type="domain" description="OmpR/PhoB-type" evidence="4">
    <location>
        <begin position="1"/>
        <end position="96"/>
    </location>
</feature>
<dbReference type="GO" id="GO:0000160">
    <property type="term" value="P:phosphorelay signal transduction system"/>
    <property type="evidence" value="ECO:0007669"/>
    <property type="project" value="InterPro"/>
</dbReference>
<dbReference type="InterPro" id="IPR016032">
    <property type="entry name" value="Sig_transdc_resp-reg_C-effctor"/>
</dbReference>
<dbReference type="SUPFAM" id="SSF48452">
    <property type="entry name" value="TPR-like"/>
    <property type="match status" value="2"/>
</dbReference>
<protein>
    <submittedName>
        <fullName evidence="5">SARP family transcriptional regulator</fullName>
    </submittedName>
</protein>
<dbReference type="SMART" id="SM01043">
    <property type="entry name" value="BTAD"/>
    <property type="match status" value="1"/>
</dbReference>
<dbReference type="PANTHER" id="PTHR47691">
    <property type="entry name" value="REGULATOR-RELATED"/>
    <property type="match status" value="1"/>
</dbReference>
<dbReference type="GO" id="GO:0006355">
    <property type="term" value="P:regulation of DNA-templated transcription"/>
    <property type="evidence" value="ECO:0007669"/>
    <property type="project" value="InterPro"/>
</dbReference>
<gene>
    <name evidence="5" type="ORF">GCM10010171_26280</name>
</gene>
<comment type="similarity">
    <text evidence="1">Belongs to the AfsR/DnrI/RedD regulatory family.</text>
</comment>
<keyword evidence="2 3" id="KW-0238">DNA-binding</keyword>
<evidence type="ECO:0000256" key="2">
    <source>
        <dbReference type="ARBA" id="ARBA00023125"/>
    </source>
</evidence>
<organism evidence="5 6">
    <name type="scientific">Actinokineospora fastidiosa</name>
    <dbReference type="NCBI Taxonomy" id="1816"/>
    <lineage>
        <taxon>Bacteria</taxon>
        <taxon>Bacillati</taxon>
        <taxon>Actinomycetota</taxon>
        <taxon>Actinomycetes</taxon>
        <taxon>Pseudonocardiales</taxon>
        <taxon>Pseudonocardiaceae</taxon>
        <taxon>Actinokineospora</taxon>
    </lineage>
</organism>
<dbReference type="InterPro" id="IPR001867">
    <property type="entry name" value="OmpR/PhoB-type_DNA-bd"/>
</dbReference>
<evidence type="ECO:0000313" key="6">
    <source>
        <dbReference type="Proteomes" id="UP000660680"/>
    </source>
</evidence>
<dbReference type="PRINTS" id="PR00364">
    <property type="entry name" value="DISEASERSIST"/>
</dbReference>
<dbReference type="Gene3D" id="3.40.50.300">
    <property type="entry name" value="P-loop containing nucleotide triphosphate hydrolases"/>
    <property type="match status" value="1"/>
</dbReference>
<sequence>MRFGVLGPLAVWTSAGEPVTVPGLKVRAVLADLIVHDGRPVSTDRLVEDLWGADVPANPAGALQVRVSQLRKALSDAEPGGRDLIVSRPPGYLLAAEPDAVDAWRFAALAARAEQAPDARTRAGLLADALALWRGNALADFADDEFARAAIARLEEQRLAVIELHAEARLELGEHSLLAGELGDLVARYPLRERLRAVHMRALYQAGRQSEALDSFADLRRRLDEEMGLEPGPELVALQQAILEQDSALEPERATRRPRTNLTAPLTELIGRDAAVTEVRALLGGARLVTLTGPGGVGKTRLALETAARLVDETADGVWLVELAPVDADAVADEVLAVLGIRDSDPAPAAEKLAAALHARHTLLVLDNCEHLVESAAALAEGLLRAAPGVRVLATSREPLGVPGEVVWDVPPLDVPGPGDDDPTRSGAVRLFAARAAAAARGFAVDAGNRDAVAQLCARLDGIPLALELAATRVRTLGVHGLVERLDDRFRLLTAGARGAPARQRTLAAVIDWSWELLSPAEQAVLRRLAVHNGGCTVEAAEATCAGDDVSAVEVVDLLTRLVDRSLVVLADQQDGPRFRLLETVAAYCADRLRDAGEFDEVRARHAAYYTDLAVRAEPFLRGPEQSRWLRRLDAESGNLHDAIAHGADTLRLVNALTWYWFLRGRLPQARRALAAAIAGPGPDDQRARAVAWHAAVEVMQGESAGWSTRRQAAIDAVDAITDESASARARWILAYAENGLVDTAGTDRLLADALAVFERIGDRWGVAAVLTTRATMAHARTDVAALEADAERAAELFQAIGDRWGVLQATEWVAALAEMTGDHERAIRLHREGLRMAEELELWPDVAGRLGWLGWLALQLGDHDQARELCEQAMRLAAEQNSHANLVFAELGLGFAARRAGKLDIAETHLRNLVETAKRQDDGAHPPYLSMVLVDLGFVAEARGDAEEAIALHLEAFDVAERMGDTRGDAYAAEGLAGALTLAGRPVEAARLLGAADARRRSLGLPQPPEERDEVNRIGAAVRAALGDDRFAAEFAVGGETGLAELRATLGPQPSAAAGR</sequence>
<dbReference type="PROSITE" id="PS51755">
    <property type="entry name" value="OMPR_PHOB"/>
    <property type="match status" value="1"/>
</dbReference>
<comment type="caution">
    <text evidence="5">The sequence shown here is derived from an EMBL/GenBank/DDBJ whole genome shotgun (WGS) entry which is preliminary data.</text>
</comment>
<dbReference type="CDD" id="cd15831">
    <property type="entry name" value="BTAD"/>
    <property type="match status" value="1"/>
</dbReference>
<dbReference type="GO" id="GO:0003677">
    <property type="term" value="F:DNA binding"/>
    <property type="evidence" value="ECO:0007669"/>
    <property type="project" value="UniProtKB-UniRule"/>
</dbReference>
<evidence type="ECO:0000256" key="1">
    <source>
        <dbReference type="ARBA" id="ARBA00005820"/>
    </source>
</evidence>
<evidence type="ECO:0000259" key="4">
    <source>
        <dbReference type="PROSITE" id="PS51755"/>
    </source>
</evidence>
<dbReference type="InterPro" id="IPR027417">
    <property type="entry name" value="P-loop_NTPase"/>
</dbReference>
<dbReference type="Gene3D" id="1.10.10.10">
    <property type="entry name" value="Winged helix-like DNA-binding domain superfamily/Winged helix DNA-binding domain"/>
    <property type="match status" value="1"/>
</dbReference>
<reference evidence="5" key="2">
    <citation type="submission" date="2020-09" db="EMBL/GenBank/DDBJ databases">
        <authorList>
            <person name="Sun Q."/>
            <person name="Ohkuma M."/>
        </authorList>
    </citation>
    <scope>NUCLEOTIDE SEQUENCE</scope>
    <source>
        <strain evidence="5">JCM 3276</strain>
    </source>
</reference>
<dbReference type="InterPro" id="IPR058852">
    <property type="entry name" value="HTH_77"/>
</dbReference>
<dbReference type="InterPro" id="IPR011990">
    <property type="entry name" value="TPR-like_helical_dom_sf"/>
</dbReference>
<dbReference type="Gene3D" id="1.25.40.10">
    <property type="entry name" value="Tetratricopeptide repeat domain"/>
    <property type="match status" value="3"/>
</dbReference>
<keyword evidence="6" id="KW-1185">Reference proteome</keyword>
<name>A0A918GEC6_9PSEU</name>
<dbReference type="AlphaFoldDB" id="A0A918GEC6"/>
<dbReference type="EMBL" id="BMRB01000002">
    <property type="protein sequence ID" value="GGS31161.1"/>
    <property type="molecule type" value="Genomic_DNA"/>
</dbReference>
<dbReference type="Pfam" id="PF00486">
    <property type="entry name" value="Trans_reg_C"/>
    <property type="match status" value="1"/>
</dbReference>
<dbReference type="Proteomes" id="UP000660680">
    <property type="component" value="Unassembled WGS sequence"/>
</dbReference>
<dbReference type="SMART" id="SM00862">
    <property type="entry name" value="Trans_reg_C"/>
    <property type="match status" value="1"/>
</dbReference>
<evidence type="ECO:0000256" key="3">
    <source>
        <dbReference type="PROSITE-ProRule" id="PRU01091"/>
    </source>
</evidence>
<dbReference type="RefSeq" id="WP_189210686.1">
    <property type="nucleotide sequence ID" value="NZ_BMRB01000002.1"/>
</dbReference>
<dbReference type="InterPro" id="IPR036388">
    <property type="entry name" value="WH-like_DNA-bd_sf"/>
</dbReference>
<evidence type="ECO:0000313" key="5">
    <source>
        <dbReference type="EMBL" id="GGS31161.1"/>
    </source>
</evidence>
<reference evidence="5" key="1">
    <citation type="journal article" date="2014" name="Int. J. Syst. Evol. Microbiol.">
        <title>Complete genome sequence of Corynebacterium casei LMG S-19264T (=DSM 44701T), isolated from a smear-ripened cheese.</title>
        <authorList>
            <consortium name="US DOE Joint Genome Institute (JGI-PGF)"/>
            <person name="Walter F."/>
            <person name="Albersmeier A."/>
            <person name="Kalinowski J."/>
            <person name="Ruckert C."/>
        </authorList>
    </citation>
    <scope>NUCLEOTIDE SEQUENCE</scope>
    <source>
        <strain evidence="5">JCM 3276</strain>
    </source>
</reference>
<proteinExistence type="inferred from homology"/>
<feature type="DNA-binding region" description="OmpR/PhoB-type" evidence="3">
    <location>
        <begin position="1"/>
        <end position="96"/>
    </location>
</feature>
<dbReference type="SUPFAM" id="SSF52540">
    <property type="entry name" value="P-loop containing nucleoside triphosphate hydrolases"/>
    <property type="match status" value="1"/>
</dbReference>
<dbReference type="Pfam" id="PF03704">
    <property type="entry name" value="BTAD"/>
    <property type="match status" value="1"/>
</dbReference>
<dbReference type="PANTHER" id="PTHR47691:SF3">
    <property type="entry name" value="HTH-TYPE TRANSCRIPTIONAL REGULATOR RV0890C-RELATED"/>
    <property type="match status" value="1"/>
</dbReference>